<feature type="compositionally biased region" description="Polar residues" evidence="1">
    <location>
        <begin position="1057"/>
        <end position="1076"/>
    </location>
</feature>
<feature type="region of interest" description="Disordered" evidence="1">
    <location>
        <begin position="446"/>
        <end position="770"/>
    </location>
</feature>
<keyword evidence="2" id="KW-1133">Transmembrane helix</keyword>
<dbReference type="OrthoDB" id="2576334at2759"/>
<feature type="compositionally biased region" description="Polar residues" evidence="1">
    <location>
        <begin position="740"/>
        <end position="755"/>
    </location>
</feature>
<dbReference type="RefSeq" id="XP_036630439.1">
    <property type="nucleotide sequence ID" value="XM_036776819.1"/>
</dbReference>
<feature type="compositionally biased region" description="Low complexity" evidence="1">
    <location>
        <begin position="1114"/>
        <end position="1130"/>
    </location>
</feature>
<feature type="region of interest" description="Disordered" evidence="1">
    <location>
        <begin position="790"/>
        <end position="850"/>
    </location>
</feature>
<evidence type="ECO:0000313" key="4">
    <source>
        <dbReference type="Proteomes" id="UP000623687"/>
    </source>
</evidence>
<sequence>MAQTVYTFDVDDISPSISYSPFADTFTTPDLLSGWNPYFTDSGFATFQGQTGNGTSLHISALNGSSVSLQWRGTGIEIRGNATNAGYTVALDGQEPQVLSPQGDTLAKQTDLPDANHTITLTSLTTNPSIPDSFIAFDKFIVTSIPVNDSSSLPIISKPLPEHVINFNGAWSFQNISNAGTSHLSRKKGDRVATQFIGTAFSLRGTTSPSAGRFIVNVDGTTTSLSGQSSFTNPDALLYFISGMNASMTHDILIMNDEDRDLTVLSEGFIVSASGDTTPPEITPTPTPTPSSGTSTSFPRGTIAAFALAGILGFILITLVLLYFFIWRPRRQRRRWHTQPTPAPRPKEYEASDDVLDIGPSGPRGENSAGVAGFVERRESTRVIERWWERENRRGSGGSKGRESKRASGPRTGFAKWREEVEHGFGGRGLGGLGLVFRHSLGGTIKSNENNHGHLSDDEKSPTSPNTAQDKDEEDPDADAPQTHPPFSDSNGISVVSRMISGKQVKTKKKKSTTSMSATKKGDSPSFTIDLPLPTLPRNGGSSRSSLPHTNQPSRLSGSTPQSAHLPVPSAQQRLSSHSQSGSTSGSNQAQPDRAPTSSDSSAALSYISSPVYPVPDQPLGTDSSSAPSSAPVPMYTPMAITTNEVAASGRMSVAPRPLPRIRPQSEMPASRTLPISGNSGNSQRLSAIRPLPVPTASPSTWTPPTHIRSESSGFLLRAGDPNVASAEDDGYHPTEYRTSDISPLSGSREQASTLSPPPKIGDRGSVSSSYVTDMDGLVQVETTAGQAAIRGLRPRISQTRPFGYPEGRSTPSLSIDTSLTPSPRQREKAKKRESAEPQPALPEVGETSPFRVDFSSAIAGVGRDVNATAGPSKEVRPSSASASVGRSGTTKSRQIRALPHIPSLRQKSSFRLTPPSFAPLGSPGSEAGVLSFLDFSGSREGSIVTQSNDSSSDGKPKSRWSGPSIITSLHRRPSVNPPLPDIPVTLPDNPQERRNSKPRPQSQTQSESSGKGSNSSSNFPFPVSLSPPSQPSGSSSNTRHHTRQSLPRPPGASHANVPSVNIIGSSPSGSTQNVETVRPHHPSGLPVGGETISPTDSLPISVSDLHFRHSDSESTSDSLSRRASAGSHLPPHPPLPSQQELGHVSAEYVQRVLGLTPPQSATFPSHRRQESGPR</sequence>
<dbReference type="Proteomes" id="UP000623687">
    <property type="component" value="Unassembled WGS sequence"/>
</dbReference>
<organism evidence="3 4">
    <name type="scientific">Pleurotus ostreatus</name>
    <name type="common">Oyster mushroom</name>
    <name type="synonym">White-rot fungus</name>
    <dbReference type="NCBI Taxonomy" id="5322"/>
    <lineage>
        <taxon>Eukaryota</taxon>
        <taxon>Fungi</taxon>
        <taxon>Dikarya</taxon>
        <taxon>Basidiomycota</taxon>
        <taxon>Agaricomycotina</taxon>
        <taxon>Agaricomycetes</taxon>
        <taxon>Agaricomycetidae</taxon>
        <taxon>Agaricales</taxon>
        <taxon>Pleurotineae</taxon>
        <taxon>Pleurotaceae</taxon>
        <taxon>Pleurotus</taxon>
    </lineage>
</organism>
<feature type="region of interest" description="Disordered" evidence="1">
    <location>
        <begin position="335"/>
        <end position="370"/>
    </location>
</feature>
<feature type="region of interest" description="Disordered" evidence="1">
    <location>
        <begin position="392"/>
        <end position="415"/>
    </location>
</feature>
<evidence type="ECO:0000256" key="1">
    <source>
        <dbReference type="SAM" id="MobiDB-lite"/>
    </source>
</evidence>
<feature type="compositionally biased region" description="Low complexity" evidence="1">
    <location>
        <begin position="695"/>
        <end position="706"/>
    </location>
</feature>
<evidence type="ECO:0000313" key="3">
    <source>
        <dbReference type="EMBL" id="KAF7428067.1"/>
    </source>
</evidence>
<feature type="compositionally biased region" description="Low complexity" evidence="1">
    <location>
        <begin position="1007"/>
        <end position="1038"/>
    </location>
</feature>
<comment type="caution">
    <text evidence="3">The sequence shown here is derived from an EMBL/GenBank/DDBJ whole genome shotgun (WGS) entry which is preliminary data.</text>
</comment>
<reference evidence="3" key="1">
    <citation type="submission" date="2019-07" db="EMBL/GenBank/DDBJ databases">
        <authorList>
            <person name="Palmer J.M."/>
        </authorList>
    </citation>
    <scope>NUCLEOTIDE SEQUENCE</scope>
    <source>
        <strain evidence="3">PC9</strain>
    </source>
</reference>
<feature type="compositionally biased region" description="Basic and acidic residues" evidence="1">
    <location>
        <begin position="392"/>
        <end position="406"/>
    </location>
</feature>
<proteinExistence type="predicted"/>
<feature type="compositionally biased region" description="Polar residues" evidence="1">
    <location>
        <begin position="674"/>
        <end position="686"/>
    </location>
</feature>
<dbReference type="VEuPathDB" id="FungiDB:PC9H_007286"/>
<feature type="compositionally biased region" description="Basic and acidic residues" evidence="1">
    <location>
        <begin position="730"/>
        <end position="739"/>
    </location>
</feature>
<feature type="compositionally biased region" description="Polar residues" evidence="1">
    <location>
        <begin position="944"/>
        <end position="954"/>
    </location>
</feature>
<keyword evidence="2" id="KW-0472">Membrane</keyword>
<dbReference type="Gene3D" id="2.60.120.260">
    <property type="entry name" value="Galactose-binding domain-like"/>
    <property type="match status" value="2"/>
</dbReference>
<dbReference type="AlphaFoldDB" id="A0A8H6ZXV5"/>
<evidence type="ECO:0000256" key="2">
    <source>
        <dbReference type="SAM" id="Phobius"/>
    </source>
</evidence>
<accession>A0A8H6ZXV5</accession>
<feature type="compositionally biased region" description="Basic and acidic residues" evidence="1">
    <location>
        <begin position="825"/>
        <end position="836"/>
    </location>
</feature>
<protein>
    <submittedName>
        <fullName evidence="3">Uncharacterized protein</fullName>
    </submittedName>
</protein>
<gene>
    <name evidence="3" type="ORF">PC9H_007286</name>
</gene>
<feature type="compositionally biased region" description="Low complexity" evidence="1">
    <location>
        <begin position="572"/>
        <end position="610"/>
    </location>
</feature>
<feature type="transmembrane region" description="Helical" evidence="2">
    <location>
        <begin position="303"/>
        <end position="326"/>
    </location>
</feature>
<dbReference type="GeneID" id="59377104"/>
<name>A0A8H6ZXV5_PLEOS</name>
<feature type="compositionally biased region" description="Polar residues" evidence="1">
    <location>
        <begin position="810"/>
        <end position="824"/>
    </location>
</feature>
<feature type="compositionally biased region" description="Polar residues" evidence="1">
    <location>
        <begin position="540"/>
        <end position="563"/>
    </location>
</feature>
<keyword evidence="2" id="KW-0812">Transmembrane</keyword>
<keyword evidence="4" id="KW-1185">Reference proteome</keyword>
<feature type="region of interest" description="Disordered" evidence="1">
    <location>
        <begin position="274"/>
        <end position="296"/>
    </location>
</feature>
<feature type="region of interest" description="Disordered" evidence="1">
    <location>
        <begin position="863"/>
        <end position="1175"/>
    </location>
</feature>
<feature type="compositionally biased region" description="Basic and acidic residues" evidence="1">
    <location>
        <begin position="449"/>
        <end position="461"/>
    </location>
</feature>
<dbReference type="EMBL" id="JACETU010000005">
    <property type="protein sequence ID" value="KAF7428067.1"/>
    <property type="molecule type" value="Genomic_DNA"/>
</dbReference>
<feature type="compositionally biased region" description="Polar residues" evidence="1">
    <location>
        <begin position="879"/>
        <end position="893"/>
    </location>
</feature>